<comment type="caution">
    <text evidence="4">The sequence shown here is derived from an EMBL/GenBank/DDBJ whole genome shotgun (WGS) entry which is preliminary data.</text>
</comment>
<feature type="transmembrane region" description="Helical" evidence="2">
    <location>
        <begin position="15"/>
        <end position="34"/>
    </location>
</feature>
<dbReference type="RefSeq" id="WP_386752432.1">
    <property type="nucleotide sequence ID" value="NZ_JBHSNM010000001.1"/>
</dbReference>
<evidence type="ECO:0000256" key="1">
    <source>
        <dbReference type="SAM" id="Coils"/>
    </source>
</evidence>
<proteinExistence type="predicted"/>
<dbReference type="Gene3D" id="3.30.2010.10">
    <property type="entry name" value="Metalloproteases ('zincins'), catalytic domain"/>
    <property type="match status" value="1"/>
</dbReference>
<dbReference type="PANTHER" id="PTHR34978">
    <property type="entry name" value="POSSIBLE SENSOR-TRANSDUCER PROTEIN BLAR"/>
    <property type="match status" value="1"/>
</dbReference>
<gene>
    <name evidence="4" type="ORF">ACFPN1_01650</name>
</gene>
<evidence type="ECO:0000313" key="5">
    <source>
        <dbReference type="Proteomes" id="UP001596036"/>
    </source>
</evidence>
<evidence type="ECO:0000259" key="3">
    <source>
        <dbReference type="Pfam" id="PF05569"/>
    </source>
</evidence>
<accession>A0ABW0SIA0</accession>
<feature type="transmembrane region" description="Helical" evidence="2">
    <location>
        <begin position="88"/>
        <end position="108"/>
    </location>
</feature>
<keyword evidence="5" id="KW-1185">Reference proteome</keyword>
<feature type="coiled-coil region" evidence="1">
    <location>
        <begin position="449"/>
        <end position="476"/>
    </location>
</feature>
<keyword evidence="2" id="KW-1133">Transmembrane helix</keyword>
<dbReference type="InterPro" id="IPR008756">
    <property type="entry name" value="Peptidase_M56"/>
</dbReference>
<evidence type="ECO:0000313" key="4">
    <source>
        <dbReference type="EMBL" id="MFC5568768.1"/>
    </source>
</evidence>
<feature type="coiled-coil region" evidence="1">
    <location>
        <begin position="500"/>
        <end position="539"/>
    </location>
</feature>
<dbReference type="PANTHER" id="PTHR34978:SF3">
    <property type="entry name" value="SLR0241 PROTEIN"/>
    <property type="match status" value="1"/>
</dbReference>
<feature type="domain" description="Peptidase M56" evidence="3">
    <location>
        <begin position="26"/>
        <end position="263"/>
    </location>
</feature>
<feature type="transmembrane region" description="Helical" evidence="2">
    <location>
        <begin position="120"/>
        <end position="142"/>
    </location>
</feature>
<keyword evidence="1" id="KW-0175">Coiled coil</keyword>
<feature type="coiled-coil region" evidence="1">
    <location>
        <begin position="575"/>
        <end position="602"/>
    </location>
</feature>
<keyword evidence="2" id="KW-0472">Membrane</keyword>
<evidence type="ECO:0000256" key="2">
    <source>
        <dbReference type="SAM" id="Phobius"/>
    </source>
</evidence>
<keyword evidence="2" id="KW-0812">Transmembrane</keyword>
<sequence length="620" mass="67646">MNDALAWFVPVLGRALLHFLWQGVLIGLLAAVLLQALRNARPQARYAVACLTLLACALAPVADIALQLRDATGTVAPVIAAADTGSRHAAFGNALSLAPLVPVAYAGLAALRIDQALPWIVALWAAGACAMSLRMAMGVWWIRRLCATAPDAARQAWQARVDALAARLGLRKPVVLRLVDSLETPAVVGWWRPVILMPAALLARMPVELLEALVAHELAHIRRHDYLVNLLQGAVEAMLFYHPVTWWLSRRIRIERELIADQLAAEAIGAPRRLAIALSELSGCLASAHPARDVTPSLALSAHGGHLMSRIEQLVRPGRRHSGGRIAFPLVGLAAACLAFYAQAQIRHDVATVASDDAAAGSSKSQPPAHVRIDRHDDRPFAIVRKDSDGFIMSGSTDEIDDIKAVRSQLGRDFVWFRKGDQAYVVVDPDTVERAARAWAESDKLDGRMEALDAQMEVYDRKMEALEAQMDKLSDVDDESPAMQEAGRRMEEFGRQQEILGDKQASLAEAMADADAAERERLSAEMDALSKQQDALSRQMDAQSKILDAESARMEQQTKPMEALSRQMAEASKPMEALGKQMEELGKQIDALSEQAERETLRLIDDAVARGLAQPAPSKR</sequence>
<dbReference type="InterPro" id="IPR052173">
    <property type="entry name" value="Beta-lactam_resp_regulator"/>
</dbReference>
<feature type="transmembrane region" description="Helical" evidence="2">
    <location>
        <begin position="46"/>
        <end position="68"/>
    </location>
</feature>
<protein>
    <submittedName>
        <fullName evidence="4">M56 family metallopeptidase</fullName>
    </submittedName>
</protein>
<organism evidence="4 5">
    <name type="scientific">Lysobacter yangpyeongensis</name>
    <dbReference type="NCBI Taxonomy" id="346182"/>
    <lineage>
        <taxon>Bacteria</taxon>
        <taxon>Pseudomonadati</taxon>
        <taxon>Pseudomonadota</taxon>
        <taxon>Gammaproteobacteria</taxon>
        <taxon>Lysobacterales</taxon>
        <taxon>Lysobacteraceae</taxon>
        <taxon>Lysobacter</taxon>
    </lineage>
</organism>
<dbReference type="Pfam" id="PF05569">
    <property type="entry name" value="Peptidase_M56"/>
    <property type="match status" value="1"/>
</dbReference>
<name>A0ABW0SIA0_9GAMM</name>
<reference evidence="5" key="1">
    <citation type="journal article" date="2019" name="Int. J. Syst. Evol. Microbiol.">
        <title>The Global Catalogue of Microorganisms (GCM) 10K type strain sequencing project: providing services to taxonomists for standard genome sequencing and annotation.</title>
        <authorList>
            <consortium name="The Broad Institute Genomics Platform"/>
            <consortium name="The Broad Institute Genome Sequencing Center for Infectious Disease"/>
            <person name="Wu L."/>
            <person name="Ma J."/>
        </authorList>
    </citation>
    <scope>NUCLEOTIDE SEQUENCE [LARGE SCALE GENOMIC DNA]</scope>
    <source>
        <strain evidence="5">KACC 11407</strain>
    </source>
</reference>
<dbReference type="Proteomes" id="UP001596036">
    <property type="component" value="Unassembled WGS sequence"/>
</dbReference>
<dbReference type="CDD" id="cd07341">
    <property type="entry name" value="M56_BlaR1_MecR1_like"/>
    <property type="match status" value="1"/>
</dbReference>
<dbReference type="EMBL" id="JBHSNM010000001">
    <property type="protein sequence ID" value="MFC5568768.1"/>
    <property type="molecule type" value="Genomic_DNA"/>
</dbReference>